<keyword evidence="7" id="KW-1185">Reference proteome</keyword>
<name>A0A166NBS0_9AGAM</name>
<dbReference type="InterPro" id="IPR002893">
    <property type="entry name" value="Znf_MYND"/>
</dbReference>
<dbReference type="GO" id="GO:0008270">
    <property type="term" value="F:zinc ion binding"/>
    <property type="evidence" value="ECO:0007669"/>
    <property type="project" value="UniProtKB-KW"/>
</dbReference>
<accession>A0A166NBS0</accession>
<keyword evidence="1" id="KW-0479">Metal-binding</keyword>
<dbReference type="OrthoDB" id="265717at2759"/>
<dbReference type="SUPFAM" id="SSF144232">
    <property type="entry name" value="HIT/MYND zinc finger-like"/>
    <property type="match status" value="1"/>
</dbReference>
<protein>
    <recommendedName>
        <fullName evidence="5">MYND-type domain-containing protein</fullName>
    </recommendedName>
</protein>
<organism evidence="6 7">
    <name type="scientific">Athelia psychrophila</name>
    <dbReference type="NCBI Taxonomy" id="1759441"/>
    <lineage>
        <taxon>Eukaryota</taxon>
        <taxon>Fungi</taxon>
        <taxon>Dikarya</taxon>
        <taxon>Basidiomycota</taxon>
        <taxon>Agaricomycotina</taxon>
        <taxon>Agaricomycetes</taxon>
        <taxon>Agaricomycetidae</taxon>
        <taxon>Atheliales</taxon>
        <taxon>Atheliaceae</taxon>
        <taxon>Athelia</taxon>
    </lineage>
</organism>
<dbReference type="EMBL" id="KV417524">
    <property type="protein sequence ID" value="KZP24847.1"/>
    <property type="molecule type" value="Genomic_DNA"/>
</dbReference>
<dbReference type="STRING" id="436010.A0A166NBS0"/>
<dbReference type="Proteomes" id="UP000076532">
    <property type="component" value="Unassembled WGS sequence"/>
</dbReference>
<keyword evidence="3" id="KW-0862">Zinc</keyword>
<proteinExistence type="predicted"/>
<evidence type="ECO:0000256" key="2">
    <source>
        <dbReference type="ARBA" id="ARBA00022771"/>
    </source>
</evidence>
<dbReference type="PROSITE" id="PS50865">
    <property type="entry name" value="ZF_MYND_2"/>
    <property type="match status" value="1"/>
</dbReference>
<evidence type="ECO:0000313" key="7">
    <source>
        <dbReference type="Proteomes" id="UP000076532"/>
    </source>
</evidence>
<dbReference type="Pfam" id="PF01753">
    <property type="entry name" value="zf-MYND"/>
    <property type="match status" value="1"/>
</dbReference>
<keyword evidence="2 4" id="KW-0863">Zinc-finger</keyword>
<dbReference type="AlphaFoldDB" id="A0A166NBS0"/>
<reference evidence="6 7" key="1">
    <citation type="journal article" date="2016" name="Mol. Biol. Evol.">
        <title>Comparative Genomics of Early-Diverging Mushroom-Forming Fungi Provides Insights into the Origins of Lignocellulose Decay Capabilities.</title>
        <authorList>
            <person name="Nagy L.G."/>
            <person name="Riley R."/>
            <person name="Tritt A."/>
            <person name="Adam C."/>
            <person name="Daum C."/>
            <person name="Floudas D."/>
            <person name="Sun H."/>
            <person name="Yadav J.S."/>
            <person name="Pangilinan J."/>
            <person name="Larsson K.H."/>
            <person name="Matsuura K."/>
            <person name="Barry K."/>
            <person name="Labutti K."/>
            <person name="Kuo R."/>
            <person name="Ohm R.A."/>
            <person name="Bhattacharya S.S."/>
            <person name="Shirouzu T."/>
            <person name="Yoshinaga Y."/>
            <person name="Martin F.M."/>
            <person name="Grigoriev I.V."/>
            <person name="Hibbett D.S."/>
        </authorList>
    </citation>
    <scope>NUCLEOTIDE SEQUENCE [LARGE SCALE GENOMIC DNA]</scope>
    <source>
        <strain evidence="6 7">CBS 109695</strain>
    </source>
</reference>
<gene>
    <name evidence="6" type="ORF">FIBSPDRAFT_784215</name>
</gene>
<evidence type="ECO:0000313" key="6">
    <source>
        <dbReference type="EMBL" id="KZP24847.1"/>
    </source>
</evidence>
<feature type="domain" description="MYND-type" evidence="5">
    <location>
        <begin position="146"/>
        <end position="181"/>
    </location>
</feature>
<sequence length="196" mass="21953">MAAGTQTTYALNLDDIIAFPDSAHSPVLPPEPGESWFVLTQARRLGNHVEAQVSWGRPIFRVRDKIGTQFIVAFYTEDADEDSEGCHIGGILAVKNARLKHFMDGQLGIRVNEASDVENIPCSLSELWALNQQLKDRSDSGLLISCINCDLPAAKQCTNCQTKYCTRDCQAADWKNHKHKCKALKLLHQWNRTDWG</sequence>
<evidence type="ECO:0000256" key="1">
    <source>
        <dbReference type="ARBA" id="ARBA00022723"/>
    </source>
</evidence>
<evidence type="ECO:0000256" key="3">
    <source>
        <dbReference type="ARBA" id="ARBA00022833"/>
    </source>
</evidence>
<evidence type="ECO:0000259" key="5">
    <source>
        <dbReference type="PROSITE" id="PS50865"/>
    </source>
</evidence>
<dbReference type="Gene3D" id="6.10.140.2220">
    <property type="match status" value="1"/>
</dbReference>
<evidence type="ECO:0000256" key="4">
    <source>
        <dbReference type="PROSITE-ProRule" id="PRU00134"/>
    </source>
</evidence>